<evidence type="ECO:0000256" key="1">
    <source>
        <dbReference type="ARBA" id="ARBA00023015"/>
    </source>
</evidence>
<dbReference type="InterPro" id="IPR004111">
    <property type="entry name" value="Repressor_TetR_C"/>
</dbReference>
<dbReference type="SUPFAM" id="SSF48498">
    <property type="entry name" value="Tetracyclin repressor-like, C-terminal domain"/>
    <property type="match status" value="1"/>
</dbReference>
<keyword evidence="5" id="KW-1185">Reference proteome</keyword>
<dbReference type="Proteomes" id="UP001500902">
    <property type="component" value="Unassembled WGS sequence"/>
</dbReference>
<evidence type="ECO:0000259" key="3">
    <source>
        <dbReference type="Pfam" id="PF02909"/>
    </source>
</evidence>
<protein>
    <recommendedName>
        <fullName evidence="3">Tetracycline repressor TetR C-terminal domain-containing protein</fullName>
    </recommendedName>
</protein>
<dbReference type="EMBL" id="BAAAZP010000188">
    <property type="protein sequence ID" value="GAA3706931.1"/>
    <property type="molecule type" value="Genomic_DNA"/>
</dbReference>
<proteinExistence type="predicted"/>
<sequence length="74" mass="8279">MRAGCGQRPRTAIVCRRSRRLTGYYRALPPDRFPCLSERVDALVADDGESRFRYGLELLLDGIEARMPKGAGPP</sequence>
<feature type="domain" description="Tetracycline repressor TetR C-terminal" evidence="3">
    <location>
        <begin position="26"/>
        <end position="66"/>
    </location>
</feature>
<comment type="caution">
    <text evidence="4">The sequence shown here is derived from an EMBL/GenBank/DDBJ whole genome shotgun (WGS) entry which is preliminary data.</text>
</comment>
<dbReference type="InterPro" id="IPR036271">
    <property type="entry name" value="Tet_transcr_reg_TetR-rel_C_sf"/>
</dbReference>
<accession>A0ABP7DKN5</accession>
<evidence type="ECO:0000256" key="2">
    <source>
        <dbReference type="ARBA" id="ARBA00023163"/>
    </source>
</evidence>
<keyword evidence="2" id="KW-0804">Transcription</keyword>
<evidence type="ECO:0000313" key="4">
    <source>
        <dbReference type="EMBL" id="GAA3706931.1"/>
    </source>
</evidence>
<gene>
    <name evidence="4" type="ORF">GCM10022224_085560</name>
</gene>
<keyword evidence="1" id="KW-0805">Transcription regulation</keyword>
<name>A0ABP7DKN5_9ACTN</name>
<dbReference type="Pfam" id="PF02909">
    <property type="entry name" value="TetR_C_1"/>
    <property type="match status" value="1"/>
</dbReference>
<dbReference type="Gene3D" id="1.10.357.10">
    <property type="entry name" value="Tetracycline Repressor, domain 2"/>
    <property type="match status" value="1"/>
</dbReference>
<evidence type="ECO:0000313" key="5">
    <source>
        <dbReference type="Proteomes" id="UP001500902"/>
    </source>
</evidence>
<organism evidence="4 5">
    <name type="scientific">Nonomuraea antimicrobica</name>
    <dbReference type="NCBI Taxonomy" id="561173"/>
    <lineage>
        <taxon>Bacteria</taxon>
        <taxon>Bacillati</taxon>
        <taxon>Actinomycetota</taxon>
        <taxon>Actinomycetes</taxon>
        <taxon>Streptosporangiales</taxon>
        <taxon>Streptosporangiaceae</taxon>
        <taxon>Nonomuraea</taxon>
    </lineage>
</organism>
<reference evidence="5" key="1">
    <citation type="journal article" date="2019" name="Int. J. Syst. Evol. Microbiol.">
        <title>The Global Catalogue of Microorganisms (GCM) 10K type strain sequencing project: providing services to taxonomists for standard genome sequencing and annotation.</title>
        <authorList>
            <consortium name="The Broad Institute Genomics Platform"/>
            <consortium name="The Broad Institute Genome Sequencing Center for Infectious Disease"/>
            <person name="Wu L."/>
            <person name="Ma J."/>
        </authorList>
    </citation>
    <scope>NUCLEOTIDE SEQUENCE [LARGE SCALE GENOMIC DNA]</scope>
    <source>
        <strain evidence="5">JCM 16904</strain>
    </source>
</reference>